<feature type="domain" description="A-factor biosynthesis hotdog" evidence="1">
    <location>
        <begin position="88"/>
        <end position="219"/>
    </location>
</feature>
<name>A0ABN6BV77_9PSED</name>
<gene>
    <name evidence="2" type="ORF">PSm6_28920</name>
</gene>
<reference evidence="2" key="1">
    <citation type="submission" date="2020-05" db="EMBL/GenBank/DDBJ databases">
        <title>Complete genome sequence of Pseudomonas sp. Sm006.</title>
        <authorList>
            <person name="Takeuchi K."/>
            <person name="Someya N."/>
        </authorList>
    </citation>
    <scope>NUCLEOTIDE SEQUENCE</scope>
    <source>
        <strain evidence="2">Sm006</strain>
    </source>
</reference>
<dbReference type="Pfam" id="PF03756">
    <property type="entry name" value="AfsA"/>
    <property type="match status" value="1"/>
</dbReference>
<organism evidence="2 3">
    <name type="scientific">Pseudomonas solani</name>
    <dbReference type="NCBI Taxonomy" id="2731552"/>
    <lineage>
        <taxon>Bacteria</taxon>
        <taxon>Pseudomonadati</taxon>
        <taxon>Pseudomonadota</taxon>
        <taxon>Gammaproteobacteria</taxon>
        <taxon>Pseudomonadales</taxon>
        <taxon>Pseudomonadaceae</taxon>
        <taxon>Pseudomonas</taxon>
    </lineage>
</organism>
<proteinExistence type="predicted"/>
<dbReference type="EMBL" id="AP023081">
    <property type="protein sequence ID" value="BCD86485.1"/>
    <property type="molecule type" value="Genomic_DNA"/>
</dbReference>
<evidence type="ECO:0000313" key="3">
    <source>
        <dbReference type="Proteomes" id="UP001064896"/>
    </source>
</evidence>
<dbReference type="InterPro" id="IPR005509">
    <property type="entry name" value="AfsA_hotdog_dom"/>
</dbReference>
<keyword evidence="3" id="KW-1185">Reference proteome</keyword>
<evidence type="ECO:0000313" key="2">
    <source>
        <dbReference type="EMBL" id="BCD86485.1"/>
    </source>
</evidence>
<sequence>MGIYLVVADRFEVFSKQRNVLTSSALRQSLGGRGVVQLKGSRFVAGQGLSSEQIDQLHDMALELGYVEEFRHWRAWAEQEPASVRLSHKRKKQNVLISTPERRGDVFVAGLLLDANNELMLDHLTGQHVQGMVLTEACRQMFLAVTERFHLADFQSVERYFVLNEMAMRFLAFAFPLPAEIRYRLLEMTQPRPDRVDVHADMEVWQGEQAVAGMTVRFSVMDAKLIGVRECRLAASALAAQLQWLRRRLGIVPVENALGVNL</sequence>
<accession>A0ABN6BV77</accession>
<evidence type="ECO:0000259" key="1">
    <source>
        <dbReference type="Pfam" id="PF03756"/>
    </source>
</evidence>
<protein>
    <submittedName>
        <fullName evidence="2">A-factor biosynthesis protein AfsA</fullName>
    </submittedName>
</protein>
<dbReference type="Proteomes" id="UP001064896">
    <property type="component" value="Chromosome"/>
</dbReference>